<keyword evidence="1 2" id="KW-0238">DNA-binding</keyword>
<dbReference type="GO" id="GO:0005829">
    <property type="term" value="C:cytosol"/>
    <property type="evidence" value="ECO:0007669"/>
    <property type="project" value="TreeGrafter"/>
</dbReference>
<dbReference type="GO" id="GO:0000156">
    <property type="term" value="F:phosphorelay response regulator activity"/>
    <property type="evidence" value="ECO:0007669"/>
    <property type="project" value="TreeGrafter"/>
</dbReference>
<dbReference type="OrthoDB" id="7595335at2"/>
<feature type="DNA-binding region" description="OmpR/PhoB-type" evidence="2">
    <location>
        <begin position="91"/>
        <end position="189"/>
    </location>
</feature>
<dbReference type="InterPro" id="IPR039420">
    <property type="entry name" value="WalR-like"/>
</dbReference>
<sequence>MWRVRGHSEDQALLAALAARGIALAREGSCDAALVDEPVGGLAEPRLMLVRGGEEAVAAMLDAGLEDAVTSDASPTLIAARLAALLRRPRGAELRVGSLVIARAERRVWREGRAVPLLPREYALLLHLAERAGEPVPRAALLQAVWGLRFDPGTNVVAVHVSRLRARIDRGFAAPMVQTVPGRGYRLVAGAAAP</sequence>
<name>A0A369VXS7_9SPHN</name>
<dbReference type="PANTHER" id="PTHR48111:SF76">
    <property type="entry name" value="TWO-COMPONENT RESPONSE REGULATOR"/>
    <property type="match status" value="1"/>
</dbReference>
<dbReference type="SUPFAM" id="SSF46894">
    <property type="entry name" value="C-terminal effector domain of the bipartite response regulators"/>
    <property type="match status" value="1"/>
</dbReference>
<evidence type="ECO:0000313" key="5">
    <source>
        <dbReference type="Proteomes" id="UP000253918"/>
    </source>
</evidence>
<accession>A0A369VXS7</accession>
<evidence type="ECO:0000256" key="2">
    <source>
        <dbReference type="PROSITE-ProRule" id="PRU01091"/>
    </source>
</evidence>
<dbReference type="Gene3D" id="1.10.10.10">
    <property type="entry name" value="Winged helix-like DNA-binding domain superfamily/Winged helix DNA-binding domain"/>
    <property type="match status" value="1"/>
</dbReference>
<protein>
    <submittedName>
        <fullName evidence="4">Winged helix family transcriptional regulator</fullName>
    </submittedName>
</protein>
<dbReference type="PROSITE" id="PS51755">
    <property type="entry name" value="OMPR_PHOB"/>
    <property type="match status" value="1"/>
</dbReference>
<dbReference type="InterPro" id="IPR001867">
    <property type="entry name" value="OmpR/PhoB-type_DNA-bd"/>
</dbReference>
<dbReference type="Pfam" id="PF00486">
    <property type="entry name" value="Trans_reg_C"/>
    <property type="match status" value="1"/>
</dbReference>
<dbReference type="EMBL" id="QQNB01000001">
    <property type="protein sequence ID" value="RDE07118.1"/>
    <property type="molecule type" value="Genomic_DNA"/>
</dbReference>
<dbReference type="CDD" id="cd00383">
    <property type="entry name" value="trans_reg_C"/>
    <property type="match status" value="1"/>
</dbReference>
<reference evidence="4 5" key="1">
    <citation type="submission" date="2018-07" db="EMBL/GenBank/DDBJ databases">
        <title>a novel species of Sphingomonas isolated from the rhizosphere soil of Araceae plant.</title>
        <authorList>
            <person name="Zhiyong W."/>
            <person name="Qinglan Z."/>
            <person name="Zhiwei F."/>
            <person name="Ding X."/>
            <person name="Gejiao W."/>
            <person name="Shixue Z."/>
        </authorList>
    </citation>
    <scope>NUCLEOTIDE SEQUENCE [LARGE SCALE GENOMIC DNA]</scope>
    <source>
        <strain evidence="4 5">WZY 27</strain>
    </source>
</reference>
<feature type="domain" description="OmpR/PhoB-type" evidence="3">
    <location>
        <begin position="91"/>
        <end position="189"/>
    </location>
</feature>
<dbReference type="GO" id="GO:0000976">
    <property type="term" value="F:transcription cis-regulatory region binding"/>
    <property type="evidence" value="ECO:0007669"/>
    <property type="project" value="TreeGrafter"/>
</dbReference>
<keyword evidence="5" id="KW-1185">Reference proteome</keyword>
<evidence type="ECO:0000313" key="4">
    <source>
        <dbReference type="EMBL" id="RDE07118.1"/>
    </source>
</evidence>
<comment type="caution">
    <text evidence="4">The sequence shown here is derived from an EMBL/GenBank/DDBJ whole genome shotgun (WGS) entry which is preliminary data.</text>
</comment>
<dbReference type="SMART" id="SM00862">
    <property type="entry name" value="Trans_reg_C"/>
    <property type="match status" value="1"/>
</dbReference>
<dbReference type="Proteomes" id="UP000253918">
    <property type="component" value="Unassembled WGS sequence"/>
</dbReference>
<dbReference type="RefSeq" id="WP_114686698.1">
    <property type="nucleotide sequence ID" value="NZ_QQNB01000001.1"/>
</dbReference>
<dbReference type="AlphaFoldDB" id="A0A369VXS7"/>
<dbReference type="PANTHER" id="PTHR48111">
    <property type="entry name" value="REGULATOR OF RPOS"/>
    <property type="match status" value="1"/>
</dbReference>
<dbReference type="InterPro" id="IPR036388">
    <property type="entry name" value="WH-like_DNA-bd_sf"/>
</dbReference>
<dbReference type="InterPro" id="IPR016032">
    <property type="entry name" value="Sig_transdc_resp-reg_C-effctor"/>
</dbReference>
<gene>
    <name evidence="4" type="ORF">DVW87_05545</name>
</gene>
<dbReference type="GO" id="GO:0006355">
    <property type="term" value="P:regulation of DNA-templated transcription"/>
    <property type="evidence" value="ECO:0007669"/>
    <property type="project" value="InterPro"/>
</dbReference>
<evidence type="ECO:0000259" key="3">
    <source>
        <dbReference type="PROSITE" id="PS51755"/>
    </source>
</evidence>
<evidence type="ECO:0000256" key="1">
    <source>
        <dbReference type="ARBA" id="ARBA00023125"/>
    </source>
</evidence>
<dbReference type="GO" id="GO:0032993">
    <property type="term" value="C:protein-DNA complex"/>
    <property type="evidence" value="ECO:0007669"/>
    <property type="project" value="TreeGrafter"/>
</dbReference>
<proteinExistence type="predicted"/>
<organism evidence="4 5">
    <name type="scientific">Sphingomonas aracearum</name>
    <dbReference type="NCBI Taxonomy" id="2283317"/>
    <lineage>
        <taxon>Bacteria</taxon>
        <taxon>Pseudomonadati</taxon>
        <taxon>Pseudomonadota</taxon>
        <taxon>Alphaproteobacteria</taxon>
        <taxon>Sphingomonadales</taxon>
        <taxon>Sphingomonadaceae</taxon>
        <taxon>Sphingomonas</taxon>
    </lineage>
</organism>